<protein>
    <submittedName>
        <fullName evidence="1">Uncharacterized protein</fullName>
    </submittedName>
</protein>
<organism evidence="1 2">
    <name type="scientific">Galerina marginata (strain CBS 339.88)</name>
    <dbReference type="NCBI Taxonomy" id="685588"/>
    <lineage>
        <taxon>Eukaryota</taxon>
        <taxon>Fungi</taxon>
        <taxon>Dikarya</taxon>
        <taxon>Basidiomycota</taxon>
        <taxon>Agaricomycotina</taxon>
        <taxon>Agaricomycetes</taxon>
        <taxon>Agaricomycetidae</taxon>
        <taxon>Agaricales</taxon>
        <taxon>Agaricineae</taxon>
        <taxon>Strophariaceae</taxon>
        <taxon>Galerina</taxon>
    </lineage>
</organism>
<evidence type="ECO:0000313" key="1">
    <source>
        <dbReference type="EMBL" id="KDR81154.1"/>
    </source>
</evidence>
<name>A0A067TMK3_GALM3</name>
<reference evidence="2" key="1">
    <citation type="journal article" date="2014" name="Proc. Natl. Acad. Sci. U.S.A.">
        <title>Extensive sampling of basidiomycete genomes demonstrates inadequacy of the white-rot/brown-rot paradigm for wood decay fungi.</title>
        <authorList>
            <person name="Riley R."/>
            <person name="Salamov A.A."/>
            <person name="Brown D.W."/>
            <person name="Nagy L.G."/>
            <person name="Floudas D."/>
            <person name="Held B.W."/>
            <person name="Levasseur A."/>
            <person name="Lombard V."/>
            <person name="Morin E."/>
            <person name="Otillar R."/>
            <person name="Lindquist E.A."/>
            <person name="Sun H."/>
            <person name="LaButti K.M."/>
            <person name="Schmutz J."/>
            <person name="Jabbour D."/>
            <person name="Luo H."/>
            <person name="Baker S.E."/>
            <person name="Pisabarro A.G."/>
            <person name="Walton J.D."/>
            <person name="Blanchette R.A."/>
            <person name="Henrissat B."/>
            <person name="Martin F."/>
            <person name="Cullen D."/>
            <person name="Hibbett D.S."/>
            <person name="Grigoriev I.V."/>
        </authorList>
    </citation>
    <scope>NUCLEOTIDE SEQUENCE [LARGE SCALE GENOMIC DNA]</scope>
    <source>
        <strain evidence="2">CBS 339.88</strain>
    </source>
</reference>
<keyword evidence="2" id="KW-1185">Reference proteome</keyword>
<accession>A0A067TMK3</accession>
<sequence>MADSYLFLLREFYIKSALVLLSSHCSQATQVILNLRRAAAQEDTLSGILLKETGQGPKFAHATVESGLGIVVNRTGASPDRFEA</sequence>
<evidence type="ECO:0000313" key="2">
    <source>
        <dbReference type="Proteomes" id="UP000027222"/>
    </source>
</evidence>
<gene>
    <name evidence="1" type="ORF">GALMADRAFT_1122745</name>
</gene>
<dbReference type="EMBL" id="KL142371">
    <property type="protein sequence ID" value="KDR81154.1"/>
    <property type="molecule type" value="Genomic_DNA"/>
</dbReference>
<dbReference type="AlphaFoldDB" id="A0A067TMK3"/>
<dbReference type="Proteomes" id="UP000027222">
    <property type="component" value="Unassembled WGS sequence"/>
</dbReference>
<proteinExistence type="predicted"/>
<dbReference type="HOGENOM" id="CLU_2527626_0_0_1"/>